<name>A0A645FU40_9ZZZZ</name>
<comment type="caution">
    <text evidence="1">The sequence shown here is derived from an EMBL/GenBank/DDBJ whole genome shotgun (WGS) entry which is preliminary data.</text>
</comment>
<organism evidence="1">
    <name type="scientific">bioreactor metagenome</name>
    <dbReference type="NCBI Taxonomy" id="1076179"/>
    <lineage>
        <taxon>unclassified sequences</taxon>
        <taxon>metagenomes</taxon>
        <taxon>ecological metagenomes</taxon>
    </lineage>
</organism>
<gene>
    <name evidence="1" type="ORF">SDC9_165346</name>
</gene>
<evidence type="ECO:0000313" key="1">
    <source>
        <dbReference type="EMBL" id="MPN17988.1"/>
    </source>
</evidence>
<dbReference type="AlphaFoldDB" id="A0A645FU40"/>
<protein>
    <submittedName>
        <fullName evidence="1">Uncharacterized protein</fullName>
    </submittedName>
</protein>
<sequence>MNGEIIDNFIKSDLSKLLLPENIIEIPNKYKYKWTLSGFKYAQFWTSFKDTNKEKTYDENYLCIEPSLEKQGFLESEEINNLAACGFLEFVQSIEVLEK</sequence>
<reference evidence="1" key="1">
    <citation type="submission" date="2019-08" db="EMBL/GenBank/DDBJ databases">
        <authorList>
            <person name="Kucharzyk K."/>
            <person name="Murdoch R.W."/>
            <person name="Higgins S."/>
            <person name="Loffler F."/>
        </authorList>
    </citation>
    <scope>NUCLEOTIDE SEQUENCE</scope>
</reference>
<proteinExistence type="predicted"/>
<accession>A0A645FU40</accession>
<dbReference type="EMBL" id="VSSQ01065240">
    <property type="protein sequence ID" value="MPN17988.1"/>
    <property type="molecule type" value="Genomic_DNA"/>
</dbReference>